<evidence type="ECO:0000259" key="1">
    <source>
        <dbReference type="PROSITE" id="PS51186"/>
    </source>
</evidence>
<dbReference type="InterPro" id="IPR000182">
    <property type="entry name" value="GNAT_dom"/>
</dbReference>
<name>A0A0B7KAR0_BIOOC</name>
<accession>A0A0B7KAR0</accession>
<dbReference type="Gene3D" id="3.40.630.30">
    <property type="match status" value="1"/>
</dbReference>
<gene>
    <name evidence="2" type="ORF">BN869_000010656_1</name>
    <name evidence="3" type="ORF">IM811_003780</name>
</gene>
<dbReference type="AlphaFoldDB" id="A0A0B7KAR0"/>
<reference evidence="2" key="1">
    <citation type="submission" date="2015-01" db="EMBL/GenBank/DDBJ databases">
        <authorList>
            <person name="Durling Mikael"/>
        </authorList>
    </citation>
    <scope>NUCLEOTIDE SEQUENCE</scope>
</reference>
<protein>
    <recommendedName>
        <fullName evidence="1">N-acetyltransferase domain-containing protein</fullName>
    </recommendedName>
</protein>
<dbReference type="EMBL" id="CDPU01000044">
    <property type="protein sequence ID" value="CEO54598.1"/>
    <property type="molecule type" value="Genomic_DNA"/>
</dbReference>
<dbReference type="EMBL" id="JADCTT010000011">
    <property type="protein sequence ID" value="KAF9746875.1"/>
    <property type="molecule type" value="Genomic_DNA"/>
</dbReference>
<dbReference type="Proteomes" id="UP000616885">
    <property type="component" value="Unassembled WGS sequence"/>
</dbReference>
<dbReference type="GO" id="GO:0016747">
    <property type="term" value="F:acyltransferase activity, transferring groups other than amino-acyl groups"/>
    <property type="evidence" value="ECO:0007669"/>
    <property type="project" value="InterPro"/>
</dbReference>
<dbReference type="CDD" id="cd04301">
    <property type="entry name" value="NAT_SF"/>
    <property type="match status" value="1"/>
</dbReference>
<evidence type="ECO:0000313" key="2">
    <source>
        <dbReference type="EMBL" id="CEO54598.1"/>
    </source>
</evidence>
<dbReference type="Pfam" id="PF00583">
    <property type="entry name" value="Acetyltransf_1"/>
    <property type="match status" value="1"/>
</dbReference>
<feature type="domain" description="N-acetyltransferase" evidence="1">
    <location>
        <begin position="24"/>
        <end position="190"/>
    </location>
</feature>
<dbReference type="InterPro" id="IPR016181">
    <property type="entry name" value="Acyl_CoA_acyltransferase"/>
</dbReference>
<dbReference type="PROSITE" id="PS51186">
    <property type="entry name" value="GNAT"/>
    <property type="match status" value="1"/>
</dbReference>
<organism evidence="2">
    <name type="scientific">Bionectria ochroleuca</name>
    <name type="common">Gliocladium roseum</name>
    <dbReference type="NCBI Taxonomy" id="29856"/>
    <lineage>
        <taxon>Eukaryota</taxon>
        <taxon>Fungi</taxon>
        <taxon>Dikarya</taxon>
        <taxon>Ascomycota</taxon>
        <taxon>Pezizomycotina</taxon>
        <taxon>Sordariomycetes</taxon>
        <taxon>Hypocreomycetidae</taxon>
        <taxon>Hypocreales</taxon>
        <taxon>Bionectriaceae</taxon>
        <taxon>Clonostachys</taxon>
    </lineage>
</organism>
<reference evidence="3" key="2">
    <citation type="submission" date="2020-10" db="EMBL/GenBank/DDBJ databases">
        <title>High-Quality Genome Resource of Clonostachys rosea strain S41 by Oxford Nanopore Long-Read Sequencing.</title>
        <authorList>
            <person name="Wang H."/>
        </authorList>
    </citation>
    <scope>NUCLEOTIDE SEQUENCE</scope>
    <source>
        <strain evidence="3">S41</strain>
    </source>
</reference>
<dbReference type="SUPFAM" id="SSF55729">
    <property type="entry name" value="Acyl-CoA N-acyltransferases (Nat)"/>
    <property type="match status" value="1"/>
</dbReference>
<proteinExistence type="predicted"/>
<evidence type="ECO:0000313" key="3">
    <source>
        <dbReference type="EMBL" id="KAF9746875.1"/>
    </source>
</evidence>
<sequence>MTVNGLAQVVADEVDTSTPKTVSIIFPDPTTANDESLVSRLTAIVNAVFSDAEKDIFLPEYQRTTDREIKAFIQSRKLAVAYLCPSNEPIGCVFIKKLTPERGEFGMLALDPAYHGSGFGRLLVSFAEEYCRSEGCTVMQVELLVPTHCTNAFKERMQAWYKRLGYGIVKLGDFSQDYPDLAPLLAGPAEYRVFDKPLA</sequence>